<keyword evidence="2" id="KW-1185">Reference proteome</keyword>
<dbReference type="Proteomes" id="UP001157134">
    <property type="component" value="Unassembled WGS sequence"/>
</dbReference>
<sequence length="129" mass="13986">MSLIYQLNTSFNNLAEGEKVFDITSGSYAGQKVKICILRQDIDQDENGTIDHIAIVIKAQFIDDNGDCLVSSTGVKYEIPSFTNTVPLALIAETSFTVTDLLTTATNQAVERVVNHHAAIDAWAQLPAG</sequence>
<dbReference type="EMBL" id="BSSV01000002">
    <property type="protein sequence ID" value="GLX85046.1"/>
    <property type="molecule type" value="Genomic_DNA"/>
</dbReference>
<name>A0ABQ6HA99_9GAMM</name>
<proteinExistence type="predicted"/>
<reference evidence="1 2" key="1">
    <citation type="submission" date="2023-03" db="EMBL/GenBank/DDBJ databases">
        <title>Thalassotalea loyana LMG 22536T draft genome sequence.</title>
        <authorList>
            <person name="Sawabe T."/>
        </authorList>
    </citation>
    <scope>NUCLEOTIDE SEQUENCE [LARGE SCALE GENOMIC DNA]</scope>
    <source>
        <strain evidence="1 2">LMG 22536</strain>
    </source>
</reference>
<evidence type="ECO:0000313" key="2">
    <source>
        <dbReference type="Proteomes" id="UP001157134"/>
    </source>
</evidence>
<organism evidence="1 2">
    <name type="scientific">Thalassotalea loyana</name>
    <dbReference type="NCBI Taxonomy" id="280483"/>
    <lineage>
        <taxon>Bacteria</taxon>
        <taxon>Pseudomonadati</taxon>
        <taxon>Pseudomonadota</taxon>
        <taxon>Gammaproteobacteria</taxon>
        <taxon>Alteromonadales</taxon>
        <taxon>Colwelliaceae</taxon>
        <taxon>Thalassotalea</taxon>
    </lineage>
</organism>
<gene>
    <name evidence="1" type="ORF">tloyanaT_12980</name>
</gene>
<dbReference type="RefSeq" id="WP_284296779.1">
    <property type="nucleotide sequence ID" value="NZ_BSSV01000002.1"/>
</dbReference>
<protein>
    <submittedName>
        <fullName evidence="1">Uncharacterized protein</fullName>
    </submittedName>
</protein>
<comment type="caution">
    <text evidence="1">The sequence shown here is derived from an EMBL/GenBank/DDBJ whole genome shotgun (WGS) entry which is preliminary data.</text>
</comment>
<accession>A0ABQ6HA99</accession>
<evidence type="ECO:0000313" key="1">
    <source>
        <dbReference type="EMBL" id="GLX85046.1"/>
    </source>
</evidence>